<dbReference type="Gene3D" id="3.40.50.2000">
    <property type="entry name" value="Glycogen Phosphorylase B"/>
    <property type="match status" value="2"/>
</dbReference>
<keyword evidence="3" id="KW-1185">Reference proteome</keyword>
<dbReference type="SUPFAM" id="SSF53756">
    <property type="entry name" value="UDP-Glycosyltransferase/glycogen phosphorylase"/>
    <property type="match status" value="1"/>
</dbReference>
<gene>
    <name evidence="2" type="ORF">BN13_140009</name>
</gene>
<reference evidence="2 3" key="1">
    <citation type="journal article" date="2013" name="ISME J.">
        <title>A metabolic model for members of the genus Tetrasphaera involved in enhanced biological phosphorus removal.</title>
        <authorList>
            <person name="Kristiansen R."/>
            <person name="Nguyen H.T.T."/>
            <person name="Saunders A.M."/>
            <person name="Nielsen J.L."/>
            <person name="Wimmer R."/>
            <person name="Le V.Q."/>
            <person name="McIlroy S.J."/>
            <person name="Petrovski S."/>
            <person name="Seviour R.J."/>
            <person name="Calteau A."/>
            <person name="Nielsen K.L."/>
            <person name="Nielsen P.H."/>
        </authorList>
    </citation>
    <scope>NUCLEOTIDE SEQUENCE [LARGE SCALE GENOMIC DNA]</scope>
    <source>
        <strain evidence="2 3">Ben 74</strain>
    </source>
</reference>
<sequence>MVSVNPLSATSNNGKTIASFFEGHPVDSIAQVFFHREAPSSPVCRKYIRITDAHILRFLTGYGRRPVAAEALHAEAATTGQSVASQANLDRVKGWWWLRLLRSLAWRFTPWESSPALVAWLDEFDPQVIFFCGGDANYLYPAVEGWARRFDIPVAFYITDDYVLPISTRSPARLIYRRWTRRVFRRMTRGAGAIFTIGDHMSKVYEARFGFSSVPIMNAVDIGRRTPPQSVAGERVDFVYVGSLHSNRWRVLSDLGSAIQVLRTEGVDCELTVYARDRPTGEAGAGLASSRVTYGGSLGQEEVAQVLARATVAVHVEAFDRESKAVTALSISTKIPEYMAYGVPILAIGPEDVASMLYVRDGGFGRCVTTQDPEDLLSAARDLAQDPEERGRLSARGLELAVINHSSSKVSALVREVLSGLVSRGSGWSAKSGCQARMPAHW</sequence>
<dbReference type="GO" id="GO:0016757">
    <property type="term" value="F:glycosyltransferase activity"/>
    <property type="evidence" value="ECO:0007669"/>
    <property type="project" value="TreeGrafter"/>
</dbReference>
<protein>
    <submittedName>
        <fullName evidence="2">Uncharacterized protein</fullName>
    </submittedName>
</protein>
<dbReference type="STRING" id="1193518.BN13_140009"/>
<name>A0A077MB22_9MICO</name>
<evidence type="ECO:0000256" key="1">
    <source>
        <dbReference type="ARBA" id="ARBA00022679"/>
    </source>
</evidence>
<keyword evidence="1" id="KW-0808">Transferase</keyword>
<comment type="caution">
    <text evidence="2">The sequence shown here is derived from an EMBL/GenBank/DDBJ whole genome shotgun (WGS) entry which is preliminary data.</text>
</comment>
<organism evidence="2 3">
    <name type="scientific">Nostocoides jenkinsii Ben 74</name>
    <dbReference type="NCBI Taxonomy" id="1193518"/>
    <lineage>
        <taxon>Bacteria</taxon>
        <taxon>Bacillati</taxon>
        <taxon>Actinomycetota</taxon>
        <taxon>Actinomycetes</taxon>
        <taxon>Micrococcales</taxon>
        <taxon>Intrasporangiaceae</taxon>
        <taxon>Nostocoides</taxon>
    </lineage>
</organism>
<dbReference type="EMBL" id="CAJC01000046">
    <property type="protein sequence ID" value="CCI52017.1"/>
    <property type="molecule type" value="Genomic_DNA"/>
</dbReference>
<accession>A0A077MB22</accession>
<dbReference type="PANTHER" id="PTHR46401:SF2">
    <property type="entry name" value="GLYCOSYLTRANSFERASE WBBK-RELATED"/>
    <property type="match status" value="1"/>
</dbReference>
<evidence type="ECO:0000313" key="2">
    <source>
        <dbReference type="EMBL" id="CCI52017.1"/>
    </source>
</evidence>
<dbReference type="GO" id="GO:0009103">
    <property type="term" value="P:lipopolysaccharide biosynthetic process"/>
    <property type="evidence" value="ECO:0007669"/>
    <property type="project" value="TreeGrafter"/>
</dbReference>
<dbReference type="OrthoDB" id="8445658at2"/>
<dbReference type="Pfam" id="PF13692">
    <property type="entry name" value="Glyco_trans_1_4"/>
    <property type="match status" value="1"/>
</dbReference>
<dbReference type="PANTHER" id="PTHR46401">
    <property type="entry name" value="GLYCOSYLTRANSFERASE WBBK-RELATED"/>
    <property type="match status" value="1"/>
</dbReference>
<dbReference type="AlphaFoldDB" id="A0A077MB22"/>
<evidence type="ECO:0000313" key="3">
    <source>
        <dbReference type="Proteomes" id="UP000035720"/>
    </source>
</evidence>
<dbReference type="Proteomes" id="UP000035720">
    <property type="component" value="Unassembled WGS sequence"/>
</dbReference>
<proteinExistence type="predicted"/>